<proteinExistence type="predicted"/>
<organism evidence="1 2">
    <name type="scientific">Racocetra persica</name>
    <dbReference type="NCBI Taxonomy" id="160502"/>
    <lineage>
        <taxon>Eukaryota</taxon>
        <taxon>Fungi</taxon>
        <taxon>Fungi incertae sedis</taxon>
        <taxon>Mucoromycota</taxon>
        <taxon>Glomeromycotina</taxon>
        <taxon>Glomeromycetes</taxon>
        <taxon>Diversisporales</taxon>
        <taxon>Gigasporaceae</taxon>
        <taxon>Racocetra</taxon>
    </lineage>
</organism>
<sequence>MDLNNVVRSLELRKKEERLTSNIENLKILFEKDTNTENNHETTDDLKSQFKSLLKVSGSNDKILNGDDENPNVRIKTNNALDVANRVIGVLYDILKKEKDKLKMLADSQEQDLFEFMHSEECSDATPKQVQKIQDSSSTTFEPSNATKNVIPFNKIENDRNDEWEIV</sequence>
<evidence type="ECO:0000313" key="1">
    <source>
        <dbReference type="EMBL" id="CAG8812531.1"/>
    </source>
</evidence>
<accession>A0ACA9RW29</accession>
<comment type="caution">
    <text evidence="1">The sequence shown here is derived from an EMBL/GenBank/DDBJ whole genome shotgun (WGS) entry which is preliminary data.</text>
</comment>
<dbReference type="Proteomes" id="UP000789920">
    <property type="component" value="Unassembled WGS sequence"/>
</dbReference>
<gene>
    <name evidence="1" type="ORF">RPERSI_LOCUS23546</name>
</gene>
<evidence type="ECO:0000313" key="2">
    <source>
        <dbReference type="Proteomes" id="UP000789920"/>
    </source>
</evidence>
<keyword evidence="2" id="KW-1185">Reference proteome</keyword>
<reference evidence="1" key="1">
    <citation type="submission" date="2021-06" db="EMBL/GenBank/DDBJ databases">
        <authorList>
            <person name="Kallberg Y."/>
            <person name="Tangrot J."/>
            <person name="Rosling A."/>
        </authorList>
    </citation>
    <scope>NUCLEOTIDE SEQUENCE</scope>
    <source>
        <strain evidence="1">MA461A</strain>
    </source>
</reference>
<dbReference type="EMBL" id="CAJVQC010073794">
    <property type="protein sequence ID" value="CAG8812531.1"/>
    <property type="molecule type" value="Genomic_DNA"/>
</dbReference>
<name>A0ACA9RW29_9GLOM</name>
<protein>
    <submittedName>
        <fullName evidence="1">26783_t:CDS:1</fullName>
    </submittedName>
</protein>